<feature type="domain" description="Methyltransferase FkbM" evidence="1">
    <location>
        <begin position="33"/>
        <end position="198"/>
    </location>
</feature>
<dbReference type="InterPro" id="IPR006342">
    <property type="entry name" value="FkbM_mtfrase"/>
</dbReference>
<organism evidence="2 3">
    <name type="scientific">Cryobacterium gelidum</name>
    <dbReference type="NCBI Taxonomy" id="1259164"/>
    <lineage>
        <taxon>Bacteria</taxon>
        <taxon>Bacillati</taxon>
        <taxon>Actinomycetota</taxon>
        <taxon>Actinomycetes</taxon>
        <taxon>Micrococcales</taxon>
        <taxon>Microbacteriaceae</taxon>
        <taxon>Cryobacterium</taxon>
    </lineage>
</organism>
<keyword evidence="2" id="KW-0489">Methyltransferase</keyword>
<keyword evidence="3" id="KW-1185">Reference proteome</keyword>
<sequence>MNEPDTFLSHAQNGEDVVLWRALGHIEHGVYIDVGANDPSDDSVTRSFYDRGWTGIAVEPNSAFAAKFRAERPRDQVVEAVVTDSPDASITLHVIDGTGLSTIVDSIGATHSQTGFAITDVVVETRRLDDVIEASGLGDGDIHFLLIDTEGAERAVLGSIDFTRFRPWVLVVEATAPRSTERTHGDWEPALVAAGYIFCLFDGLSRFYVAAEHSAQLQPLLDYPACVFDRYTTVAGVRAEEETERLHSAVRDEALRADTVTAELRDAVLRADTATAELRDEAAELARVAAELVRTRQTLSWRLTRPLRSVQRNLHPGADKR</sequence>
<dbReference type="PANTHER" id="PTHR34009">
    <property type="entry name" value="PROTEIN STAR"/>
    <property type="match status" value="1"/>
</dbReference>
<dbReference type="NCBIfam" id="TIGR01444">
    <property type="entry name" value="fkbM_fam"/>
    <property type="match status" value="1"/>
</dbReference>
<evidence type="ECO:0000313" key="3">
    <source>
        <dbReference type="Proteomes" id="UP000297983"/>
    </source>
</evidence>
<dbReference type="InterPro" id="IPR029063">
    <property type="entry name" value="SAM-dependent_MTases_sf"/>
</dbReference>
<gene>
    <name evidence="2" type="ORF">E3T50_06580</name>
</gene>
<dbReference type="AlphaFoldDB" id="A0A4R9AWH1"/>
<dbReference type="GO" id="GO:0005886">
    <property type="term" value="C:plasma membrane"/>
    <property type="evidence" value="ECO:0007669"/>
    <property type="project" value="TreeGrafter"/>
</dbReference>
<proteinExistence type="predicted"/>
<dbReference type="EMBL" id="SOHL01000013">
    <property type="protein sequence ID" value="TFD71241.1"/>
    <property type="molecule type" value="Genomic_DNA"/>
</dbReference>
<dbReference type="GO" id="GO:0005737">
    <property type="term" value="C:cytoplasm"/>
    <property type="evidence" value="ECO:0007669"/>
    <property type="project" value="GOC"/>
</dbReference>
<protein>
    <submittedName>
        <fullName evidence="2">FkbM family methyltransferase</fullName>
    </submittedName>
</protein>
<dbReference type="RefSeq" id="WP_134551138.1">
    <property type="nucleotide sequence ID" value="NZ_SOHL01000013.1"/>
</dbReference>
<comment type="caution">
    <text evidence="2">The sequence shown here is derived from an EMBL/GenBank/DDBJ whole genome shotgun (WGS) entry which is preliminary data.</text>
</comment>
<dbReference type="Gene3D" id="3.40.50.150">
    <property type="entry name" value="Vaccinia Virus protein VP39"/>
    <property type="match status" value="1"/>
</dbReference>
<dbReference type="InterPro" id="IPR053202">
    <property type="entry name" value="EGF_Rcpt_Signaling_Reg"/>
</dbReference>
<dbReference type="GO" id="GO:0008168">
    <property type="term" value="F:methyltransferase activity"/>
    <property type="evidence" value="ECO:0007669"/>
    <property type="project" value="UniProtKB-KW"/>
</dbReference>
<dbReference type="PANTHER" id="PTHR34009:SF2">
    <property type="entry name" value="PROTEIN STAR"/>
    <property type="match status" value="1"/>
</dbReference>
<dbReference type="GO" id="GO:0006888">
    <property type="term" value="P:endoplasmic reticulum to Golgi vesicle-mediated transport"/>
    <property type="evidence" value="ECO:0007669"/>
    <property type="project" value="TreeGrafter"/>
</dbReference>
<evidence type="ECO:0000259" key="1">
    <source>
        <dbReference type="Pfam" id="PF05050"/>
    </source>
</evidence>
<accession>A0A4R9AWH1</accession>
<dbReference type="Pfam" id="PF05050">
    <property type="entry name" value="Methyltransf_21"/>
    <property type="match status" value="1"/>
</dbReference>
<keyword evidence="2" id="KW-0808">Transferase</keyword>
<dbReference type="GO" id="GO:0016197">
    <property type="term" value="P:endosomal transport"/>
    <property type="evidence" value="ECO:0007669"/>
    <property type="project" value="TreeGrafter"/>
</dbReference>
<dbReference type="SUPFAM" id="SSF53335">
    <property type="entry name" value="S-adenosyl-L-methionine-dependent methyltransferases"/>
    <property type="match status" value="1"/>
</dbReference>
<dbReference type="Proteomes" id="UP000297983">
    <property type="component" value="Unassembled WGS sequence"/>
</dbReference>
<evidence type="ECO:0000313" key="2">
    <source>
        <dbReference type="EMBL" id="TFD71241.1"/>
    </source>
</evidence>
<dbReference type="GO" id="GO:0032259">
    <property type="term" value="P:methylation"/>
    <property type="evidence" value="ECO:0007669"/>
    <property type="project" value="UniProtKB-KW"/>
</dbReference>
<name>A0A4R9AWH1_9MICO</name>
<reference evidence="2 3" key="1">
    <citation type="submission" date="2019-03" db="EMBL/GenBank/DDBJ databases">
        <title>Genomics of glacier-inhabiting Cryobacterium strains.</title>
        <authorList>
            <person name="Liu Q."/>
            <person name="Xin Y.-H."/>
        </authorList>
    </citation>
    <scope>NUCLEOTIDE SEQUENCE [LARGE SCALE GENOMIC DNA]</scope>
    <source>
        <strain evidence="2 3">Hz16</strain>
    </source>
</reference>